<evidence type="ECO:0000313" key="4">
    <source>
        <dbReference type="Proteomes" id="UP000318521"/>
    </source>
</evidence>
<dbReference type="AlphaFoldDB" id="A0A553ZV91"/>
<proteinExistence type="predicted"/>
<dbReference type="RefSeq" id="WP_143850004.1">
    <property type="nucleotide sequence ID" value="NZ_VLXZ01000012.1"/>
</dbReference>
<keyword evidence="1" id="KW-0732">Signal</keyword>
<keyword evidence="4" id="KW-1185">Reference proteome</keyword>
<feature type="signal peptide" evidence="1">
    <location>
        <begin position="1"/>
        <end position="26"/>
    </location>
</feature>
<gene>
    <name evidence="3" type="ORF">FN960_16720</name>
</gene>
<evidence type="ECO:0000259" key="2">
    <source>
        <dbReference type="Pfam" id="PF26353"/>
    </source>
</evidence>
<feature type="chain" id="PRO_5022224684" description="YhfM-like domain-containing protein" evidence="1">
    <location>
        <begin position="27"/>
        <end position="137"/>
    </location>
</feature>
<evidence type="ECO:0000313" key="3">
    <source>
        <dbReference type="EMBL" id="TSB45342.1"/>
    </source>
</evidence>
<evidence type="ECO:0000256" key="1">
    <source>
        <dbReference type="SAM" id="SignalP"/>
    </source>
</evidence>
<organism evidence="3 4">
    <name type="scientific">Alkalicoccobacillus porphyridii</name>
    <dbReference type="NCBI Taxonomy" id="2597270"/>
    <lineage>
        <taxon>Bacteria</taxon>
        <taxon>Bacillati</taxon>
        <taxon>Bacillota</taxon>
        <taxon>Bacilli</taxon>
        <taxon>Bacillales</taxon>
        <taxon>Bacillaceae</taxon>
        <taxon>Alkalicoccobacillus</taxon>
    </lineage>
</organism>
<name>A0A553ZV91_9BACI</name>
<protein>
    <recommendedName>
        <fullName evidence="2">YhfM-like domain-containing protein</fullName>
    </recommendedName>
</protein>
<dbReference type="Pfam" id="PF26353">
    <property type="entry name" value="YhfM"/>
    <property type="match status" value="1"/>
</dbReference>
<sequence length="137" mass="15750">MKKRHWMMLVVVVFSATWLVGCQTHAKESQNDLIREDVEITSITFNENGQNGTVHIDESDFEDVTTIISSAKQESGIVNMTEPELHLKVHYTDDENQLYFLWIAEEEEDSVLMSSEDTHVIYTISGSLNEELKELLE</sequence>
<comment type="caution">
    <text evidence="3">The sequence shown here is derived from an EMBL/GenBank/DDBJ whole genome shotgun (WGS) entry which is preliminary data.</text>
</comment>
<reference evidence="3 4" key="1">
    <citation type="submission" date="2019-07" db="EMBL/GenBank/DDBJ databases">
        <authorList>
            <person name="Park Y.J."/>
            <person name="Jeong S.E."/>
            <person name="Jung H.S."/>
        </authorList>
    </citation>
    <scope>NUCLEOTIDE SEQUENCE [LARGE SCALE GENOMIC DNA]</scope>
    <source>
        <strain evidence="4">P16(2019)</strain>
    </source>
</reference>
<dbReference type="EMBL" id="VLXZ01000012">
    <property type="protein sequence ID" value="TSB45342.1"/>
    <property type="molecule type" value="Genomic_DNA"/>
</dbReference>
<feature type="domain" description="YhfM-like" evidence="2">
    <location>
        <begin position="38"/>
        <end position="136"/>
    </location>
</feature>
<dbReference type="OrthoDB" id="2738838at2"/>
<dbReference type="PROSITE" id="PS51257">
    <property type="entry name" value="PROKAR_LIPOPROTEIN"/>
    <property type="match status" value="1"/>
</dbReference>
<dbReference type="Proteomes" id="UP000318521">
    <property type="component" value="Unassembled WGS sequence"/>
</dbReference>
<dbReference type="InterPro" id="IPR058780">
    <property type="entry name" value="YhfM-like_dom"/>
</dbReference>
<accession>A0A553ZV91</accession>